<protein>
    <recommendedName>
        <fullName evidence="4">DUF4252 domain-containing protein</fullName>
    </recommendedName>
</protein>
<evidence type="ECO:0000313" key="3">
    <source>
        <dbReference type="Proteomes" id="UP000221024"/>
    </source>
</evidence>
<dbReference type="EMBL" id="PDEP01000016">
    <property type="protein sequence ID" value="PEN05106.1"/>
    <property type="molecule type" value="Genomic_DNA"/>
</dbReference>
<sequence>MRTLTLFVIFAFSLSVSSVHAQETQEELLEDLVSYQDGKMIMEDFALFRLRGQDFETEATQVEVYAESPSEGVISRDNFVSLVSQFSYESLLTIYSEQYQLSASDFIGAIEVEELAEPIGTPDLRIKLVVTSQGIQIEFENTQSGQVSRSTATWDEYFAE</sequence>
<gene>
    <name evidence="2" type="ORF">CRI93_13895</name>
</gene>
<feature type="signal peptide" evidence="1">
    <location>
        <begin position="1"/>
        <end position="21"/>
    </location>
</feature>
<name>A0A2H3NIR8_9BACT</name>
<keyword evidence="1" id="KW-0732">Signal</keyword>
<evidence type="ECO:0000313" key="2">
    <source>
        <dbReference type="EMBL" id="PEN05106.1"/>
    </source>
</evidence>
<dbReference type="RefSeq" id="WP_098063248.1">
    <property type="nucleotide sequence ID" value="NZ_PDEP01000016.1"/>
</dbReference>
<feature type="chain" id="PRO_5013937744" description="DUF4252 domain-containing protein" evidence="1">
    <location>
        <begin position="22"/>
        <end position="160"/>
    </location>
</feature>
<comment type="caution">
    <text evidence="2">The sequence shown here is derived from an EMBL/GenBank/DDBJ whole genome shotgun (WGS) entry which is preliminary data.</text>
</comment>
<organism evidence="2 3">
    <name type="scientific">Longimonas halophila</name>
    <dbReference type="NCBI Taxonomy" id="1469170"/>
    <lineage>
        <taxon>Bacteria</taxon>
        <taxon>Pseudomonadati</taxon>
        <taxon>Rhodothermota</taxon>
        <taxon>Rhodothermia</taxon>
        <taxon>Rhodothermales</taxon>
        <taxon>Salisaetaceae</taxon>
        <taxon>Longimonas</taxon>
    </lineage>
</organism>
<reference evidence="2 3" key="1">
    <citation type="submission" date="2017-10" db="EMBL/GenBank/DDBJ databases">
        <title>Draft genome of Longimonas halophila.</title>
        <authorList>
            <person name="Goh K.M."/>
            <person name="Shamsir M.S."/>
            <person name="Lim S.W."/>
        </authorList>
    </citation>
    <scope>NUCLEOTIDE SEQUENCE [LARGE SCALE GENOMIC DNA]</scope>
    <source>
        <strain evidence="2 3">KCTC 42399</strain>
    </source>
</reference>
<accession>A0A2H3NIR8</accession>
<dbReference type="AlphaFoldDB" id="A0A2H3NIR8"/>
<dbReference type="Proteomes" id="UP000221024">
    <property type="component" value="Unassembled WGS sequence"/>
</dbReference>
<evidence type="ECO:0008006" key="4">
    <source>
        <dbReference type="Google" id="ProtNLM"/>
    </source>
</evidence>
<keyword evidence="3" id="KW-1185">Reference proteome</keyword>
<proteinExistence type="predicted"/>
<evidence type="ECO:0000256" key="1">
    <source>
        <dbReference type="SAM" id="SignalP"/>
    </source>
</evidence>
<dbReference type="OrthoDB" id="9848310at2"/>